<reference evidence="2" key="1">
    <citation type="journal article" date="2022" name="Mol. Ecol. Resour.">
        <title>The genomes of chicory, endive, great burdock and yacon provide insights into Asteraceae palaeo-polyploidization history and plant inulin production.</title>
        <authorList>
            <person name="Fan W."/>
            <person name="Wang S."/>
            <person name="Wang H."/>
            <person name="Wang A."/>
            <person name="Jiang F."/>
            <person name="Liu H."/>
            <person name="Zhao H."/>
            <person name="Xu D."/>
            <person name="Zhang Y."/>
        </authorList>
    </citation>
    <scope>NUCLEOTIDE SEQUENCE [LARGE SCALE GENOMIC DNA]</scope>
    <source>
        <strain evidence="2">cv. Niubang</strain>
    </source>
</reference>
<accession>A0ACB9A8F7</accession>
<organism evidence="1 2">
    <name type="scientific">Arctium lappa</name>
    <name type="common">Greater burdock</name>
    <name type="synonym">Lappa major</name>
    <dbReference type="NCBI Taxonomy" id="4217"/>
    <lineage>
        <taxon>Eukaryota</taxon>
        <taxon>Viridiplantae</taxon>
        <taxon>Streptophyta</taxon>
        <taxon>Embryophyta</taxon>
        <taxon>Tracheophyta</taxon>
        <taxon>Spermatophyta</taxon>
        <taxon>Magnoliopsida</taxon>
        <taxon>eudicotyledons</taxon>
        <taxon>Gunneridae</taxon>
        <taxon>Pentapetalae</taxon>
        <taxon>asterids</taxon>
        <taxon>campanulids</taxon>
        <taxon>Asterales</taxon>
        <taxon>Asteraceae</taxon>
        <taxon>Carduoideae</taxon>
        <taxon>Cardueae</taxon>
        <taxon>Arctiinae</taxon>
        <taxon>Arctium</taxon>
    </lineage>
</organism>
<sequence>MFGCIVQSGYRFRSKGNIRQAKHIVSCDLLQLEWDFTKAPFILPGKAVSSSFTFAGFKTGLKTTLLYAMTHKLKTVDIEGYAHVKVLCVLTPEKEGFWKRTHQGIEKELDVMMGEYDNSSSEHNDDEEASDMESAISRGRGILACQGDLWKLGTEDCQCFEPW</sequence>
<gene>
    <name evidence="1" type="ORF">L6452_23883</name>
</gene>
<proteinExistence type="predicted"/>
<keyword evidence="2" id="KW-1185">Reference proteome</keyword>
<protein>
    <submittedName>
        <fullName evidence="1">Uncharacterized protein</fullName>
    </submittedName>
</protein>
<evidence type="ECO:0000313" key="2">
    <source>
        <dbReference type="Proteomes" id="UP001055879"/>
    </source>
</evidence>
<dbReference type="EMBL" id="CM042054">
    <property type="protein sequence ID" value="KAI3706266.1"/>
    <property type="molecule type" value="Genomic_DNA"/>
</dbReference>
<comment type="caution">
    <text evidence="1">The sequence shown here is derived from an EMBL/GenBank/DDBJ whole genome shotgun (WGS) entry which is preliminary data.</text>
</comment>
<reference evidence="1 2" key="2">
    <citation type="journal article" date="2022" name="Mol. Ecol. Resour.">
        <title>The genomes of chicory, endive, great burdock and yacon provide insights into Asteraceae paleo-polyploidization history and plant inulin production.</title>
        <authorList>
            <person name="Fan W."/>
            <person name="Wang S."/>
            <person name="Wang H."/>
            <person name="Wang A."/>
            <person name="Jiang F."/>
            <person name="Liu H."/>
            <person name="Zhao H."/>
            <person name="Xu D."/>
            <person name="Zhang Y."/>
        </authorList>
    </citation>
    <scope>NUCLEOTIDE SEQUENCE [LARGE SCALE GENOMIC DNA]</scope>
    <source>
        <strain evidence="2">cv. Niubang</strain>
    </source>
</reference>
<evidence type="ECO:0000313" key="1">
    <source>
        <dbReference type="EMBL" id="KAI3706266.1"/>
    </source>
</evidence>
<name>A0ACB9A8F7_ARCLA</name>
<dbReference type="Proteomes" id="UP001055879">
    <property type="component" value="Linkage Group LG08"/>
</dbReference>